<protein>
    <recommendedName>
        <fullName evidence="5">DNA 3'-5' helicase</fullName>
        <ecNumber evidence="5">5.6.2.4</ecNumber>
    </recommendedName>
</protein>
<dbReference type="GO" id="GO:0009378">
    <property type="term" value="F:four-way junction helicase activity"/>
    <property type="evidence" value="ECO:0007669"/>
    <property type="project" value="TreeGrafter"/>
</dbReference>
<evidence type="ECO:0000256" key="6">
    <source>
        <dbReference type="SAM" id="MobiDB-lite"/>
    </source>
</evidence>
<keyword evidence="7" id="KW-0547">Nucleotide-binding</keyword>
<evidence type="ECO:0000256" key="5">
    <source>
        <dbReference type="ARBA" id="ARBA00034808"/>
    </source>
</evidence>
<dbReference type="STRING" id="50429.A0A2B4SVV6"/>
<gene>
    <name evidence="7" type="primary">recQ</name>
    <name evidence="7" type="ORF">AWC38_SpisGene2567</name>
</gene>
<feature type="region of interest" description="Disordered" evidence="6">
    <location>
        <begin position="307"/>
        <end position="349"/>
    </location>
</feature>
<comment type="similarity">
    <text evidence="1">Belongs to the helicase family. RecQ subfamily.</text>
</comment>
<dbReference type="PANTHER" id="PTHR13710">
    <property type="entry name" value="DNA HELICASE RECQ FAMILY MEMBER"/>
    <property type="match status" value="1"/>
</dbReference>
<keyword evidence="7" id="KW-0067">ATP-binding</keyword>
<sequence>MAGPSANTSSLNETEISSWIRGYNVYQDNWEIEIGEVLDSIHVPNNEHDKNAIAVIKDNDVAGHVPWALASTKQGTGIIRHFITKKGSKGQVQVVGKAANRGGGYGMEMPCVYKFTGKPRNVDMLNKLPDIPNNPSHARVAQFERVSVEGHVEWVILRKTLINDVEKLLSYIGFDAGVPWGVVPGSASFAVSPADSWRCLVAEEMSTRHLIYQNGNIRSGIVSVISPLVSLIKDQVKGLQERGIKASFIGAGQEEANFKEIVNVEMNIVYSSPEAMLTNDRWREMICSQVYQKNVVVVAGTYKDQDLEEPQSLAESDDRTASVDTSADNSELDETISEDRSPAIPSINS</sequence>
<dbReference type="Gene3D" id="3.40.50.300">
    <property type="entry name" value="P-loop containing nucleotide triphosphate hydrolases"/>
    <property type="match status" value="1"/>
</dbReference>
<dbReference type="AlphaFoldDB" id="A0A2B4SVV6"/>
<dbReference type="GO" id="GO:0003677">
    <property type="term" value="F:DNA binding"/>
    <property type="evidence" value="ECO:0007669"/>
    <property type="project" value="UniProtKB-KW"/>
</dbReference>
<proteinExistence type="inferred from homology"/>
<dbReference type="Proteomes" id="UP000225706">
    <property type="component" value="Unassembled WGS sequence"/>
</dbReference>
<keyword evidence="3" id="KW-0413">Isomerase</keyword>
<name>A0A2B4SVV6_STYPI</name>
<evidence type="ECO:0000313" key="8">
    <source>
        <dbReference type="Proteomes" id="UP000225706"/>
    </source>
</evidence>
<keyword evidence="7" id="KW-0378">Hydrolase</keyword>
<dbReference type="Gene3D" id="3.30.70.2330">
    <property type="match status" value="1"/>
</dbReference>
<evidence type="ECO:0000256" key="1">
    <source>
        <dbReference type="ARBA" id="ARBA00005446"/>
    </source>
</evidence>
<evidence type="ECO:0000256" key="3">
    <source>
        <dbReference type="ARBA" id="ARBA00023235"/>
    </source>
</evidence>
<dbReference type="GO" id="GO:0006281">
    <property type="term" value="P:DNA repair"/>
    <property type="evidence" value="ECO:0007669"/>
    <property type="project" value="TreeGrafter"/>
</dbReference>
<evidence type="ECO:0000256" key="4">
    <source>
        <dbReference type="ARBA" id="ARBA00034617"/>
    </source>
</evidence>
<organism evidence="7 8">
    <name type="scientific">Stylophora pistillata</name>
    <name type="common">Smooth cauliflower coral</name>
    <dbReference type="NCBI Taxonomy" id="50429"/>
    <lineage>
        <taxon>Eukaryota</taxon>
        <taxon>Metazoa</taxon>
        <taxon>Cnidaria</taxon>
        <taxon>Anthozoa</taxon>
        <taxon>Hexacorallia</taxon>
        <taxon>Scleractinia</taxon>
        <taxon>Astrocoeniina</taxon>
        <taxon>Pocilloporidae</taxon>
        <taxon>Stylophora</taxon>
    </lineage>
</organism>
<dbReference type="InterPro" id="IPR027417">
    <property type="entry name" value="P-loop_NTPase"/>
</dbReference>
<evidence type="ECO:0000313" key="7">
    <source>
        <dbReference type="EMBL" id="PFX32555.1"/>
    </source>
</evidence>
<keyword evidence="7" id="KW-0347">Helicase</keyword>
<dbReference type="GO" id="GO:0043138">
    <property type="term" value="F:3'-5' DNA helicase activity"/>
    <property type="evidence" value="ECO:0007669"/>
    <property type="project" value="UniProtKB-EC"/>
</dbReference>
<comment type="catalytic activity">
    <reaction evidence="4">
        <text>Couples ATP hydrolysis with the unwinding of duplex DNA by translocating in the 3'-5' direction.</text>
        <dbReference type="EC" id="5.6.2.4"/>
    </reaction>
</comment>
<dbReference type="GO" id="GO:0005694">
    <property type="term" value="C:chromosome"/>
    <property type="evidence" value="ECO:0007669"/>
    <property type="project" value="TreeGrafter"/>
</dbReference>
<reference evidence="8" key="1">
    <citation type="journal article" date="2017" name="bioRxiv">
        <title>Comparative analysis of the genomes of Stylophora pistillata and Acropora digitifera provides evidence for extensive differences between species of corals.</title>
        <authorList>
            <person name="Voolstra C.R."/>
            <person name="Li Y."/>
            <person name="Liew Y.J."/>
            <person name="Baumgarten S."/>
            <person name="Zoccola D."/>
            <person name="Flot J.-F."/>
            <person name="Tambutte S."/>
            <person name="Allemand D."/>
            <person name="Aranda M."/>
        </authorList>
    </citation>
    <scope>NUCLEOTIDE SEQUENCE [LARGE SCALE GENOMIC DNA]</scope>
</reference>
<keyword evidence="8" id="KW-1185">Reference proteome</keyword>
<accession>A0A2B4SVV6</accession>
<dbReference type="EC" id="5.6.2.4" evidence="5"/>
<evidence type="ECO:0000256" key="2">
    <source>
        <dbReference type="ARBA" id="ARBA00023125"/>
    </source>
</evidence>
<comment type="caution">
    <text evidence="7">The sequence shown here is derived from an EMBL/GenBank/DDBJ whole genome shotgun (WGS) entry which is preliminary data.</text>
</comment>
<keyword evidence="2" id="KW-0238">DNA-binding</keyword>
<dbReference type="EMBL" id="LSMT01000021">
    <property type="protein sequence ID" value="PFX32555.1"/>
    <property type="molecule type" value="Genomic_DNA"/>
</dbReference>
<dbReference type="PANTHER" id="PTHR13710:SF105">
    <property type="entry name" value="ATP-DEPENDENT DNA HELICASE Q1"/>
    <property type="match status" value="1"/>
</dbReference>
<dbReference type="GO" id="GO:0005737">
    <property type="term" value="C:cytoplasm"/>
    <property type="evidence" value="ECO:0007669"/>
    <property type="project" value="TreeGrafter"/>
</dbReference>
<dbReference type="GO" id="GO:0006310">
    <property type="term" value="P:DNA recombination"/>
    <property type="evidence" value="ECO:0007669"/>
    <property type="project" value="TreeGrafter"/>
</dbReference>